<keyword evidence="1" id="KW-0732">Signal</keyword>
<keyword evidence="4" id="KW-1185">Reference proteome</keyword>
<dbReference type="Pfam" id="PF18962">
    <property type="entry name" value="Por_Secre_tail"/>
    <property type="match status" value="1"/>
</dbReference>
<organism evidence="3 4">
    <name type="scientific">Taibaiella chishuiensis</name>
    <dbReference type="NCBI Taxonomy" id="1434707"/>
    <lineage>
        <taxon>Bacteria</taxon>
        <taxon>Pseudomonadati</taxon>
        <taxon>Bacteroidota</taxon>
        <taxon>Chitinophagia</taxon>
        <taxon>Chitinophagales</taxon>
        <taxon>Chitinophagaceae</taxon>
        <taxon>Taibaiella</taxon>
    </lineage>
</organism>
<feature type="domain" description="Secretion system C-terminal sorting" evidence="2">
    <location>
        <begin position="828"/>
        <end position="896"/>
    </location>
</feature>
<gene>
    <name evidence="3" type="ORF">B0I18_101366</name>
</gene>
<dbReference type="Proteomes" id="UP000240572">
    <property type="component" value="Unassembled WGS sequence"/>
</dbReference>
<feature type="signal peptide" evidence="1">
    <location>
        <begin position="1"/>
        <end position="19"/>
    </location>
</feature>
<reference evidence="3 4" key="1">
    <citation type="submission" date="2018-03" db="EMBL/GenBank/DDBJ databases">
        <title>Genomic Encyclopedia of Type Strains, Phase III (KMG-III): the genomes of soil and plant-associated and newly described type strains.</title>
        <authorList>
            <person name="Whitman W."/>
        </authorList>
    </citation>
    <scope>NUCLEOTIDE SEQUENCE [LARGE SCALE GENOMIC DNA]</scope>
    <source>
        <strain evidence="3 4">CGMCC 1.12700</strain>
    </source>
</reference>
<protein>
    <submittedName>
        <fullName evidence="3">Putative secreted protein (Por secretion system target)</fullName>
    </submittedName>
</protein>
<evidence type="ECO:0000256" key="1">
    <source>
        <dbReference type="SAM" id="SignalP"/>
    </source>
</evidence>
<evidence type="ECO:0000313" key="4">
    <source>
        <dbReference type="Proteomes" id="UP000240572"/>
    </source>
</evidence>
<sequence length="905" mass="100396">MKNKILLLLGMLCTGLAHGQYCWNQVNTVTTAPGAPGSVNTFDWTQELATVYLMDEYNPATGSAPARQITLPMYAQGSGSVFNNLNLTDLQDMPAALKDHKPADGWELLIKEFGLPSPKDKTVENPFFALYNRYTGKIRVFFMLTTKAADLGLTGAYLELSFINSPRRTALLQHVSPVGKPVVFLETQNSMRVPNYLDNRNYYWFFADFPAAYDPCTCSRSENSRLTIRLFANEDALIEAKINGQLYENAVINKQPGTTTNAVGMNDLLGANEQAVIKGVQKAFESYKTYDGYRKNFEKGMDQVDGYLVNKINGKLADKYPNGVTFDSLGITVAPNVAALKQFKDGVDFLQGLNYGANQLAGLKTVASAIPYVGAVIGLFDFFSSMNKPATTGTPKPTPTIYSVDLNLNGTIKKTNPITSYSFITPATRTGPPGAGIPDYNNILGVVNILDIPALEYVEYKPQAPSWNPYDMSTINPATIPFIPNIRQYRMSSDLKYVVNPASNLEVIGVEATYILEFGSDSGDVIFRRPPSNVLLWRDVDQMPVEFGKPEALASSIPQRMEDAGWETDYLSAGFFDYMGNGSSDNGPKQGKYRIRTPYAPIQCMRNVAFNMYHHTTTDPNQTSNDICCRNKTPDIILKVVFKLRKKYQVDDDVISIVLSYDMSKAKEDAQPAPGFSNLRYNLDRYLSSNSPFYNYYVHSFASDPAFPTVINAPRNIVLEQATVNGNLFARDTIIIKNNVFLGNNAHLYAGKLIITDASFFSPASGFSTLNISKYIPCDATLQSAQESPAGILAKCQSQSYRDRALASSAPMPPPMKETMIESGSFFIYPNPTNDKLFVRFMAPQETIADITLFDVSGRKLFADYKRLMGSSPYAIDVKDFIPGVYILNISQENGDRQMFKFVKQ</sequence>
<dbReference type="NCBIfam" id="TIGR04183">
    <property type="entry name" value="Por_Secre_tail"/>
    <property type="match status" value="1"/>
</dbReference>
<feature type="chain" id="PRO_5015110573" evidence="1">
    <location>
        <begin position="20"/>
        <end position="905"/>
    </location>
</feature>
<dbReference type="EMBL" id="PYGD01000001">
    <property type="protein sequence ID" value="PSK94211.1"/>
    <property type="molecule type" value="Genomic_DNA"/>
</dbReference>
<dbReference type="RefSeq" id="WP_106520934.1">
    <property type="nucleotide sequence ID" value="NZ_PYGD01000001.1"/>
</dbReference>
<evidence type="ECO:0000259" key="2">
    <source>
        <dbReference type="Pfam" id="PF18962"/>
    </source>
</evidence>
<name>A0A2P8DAK7_9BACT</name>
<dbReference type="OrthoDB" id="9757947at2"/>
<evidence type="ECO:0000313" key="3">
    <source>
        <dbReference type="EMBL" id="PSK94211.1"/>
    </source>
</evidence>
<comment type="caution">
    <text evidence="3">The sequence shown here is derived from an EMBL/GenBank/DDBJ whole genome shotgun (WGS) entry which is preliminary data.</text>
</comment>
<accession>A0A2P8DAK7</accession>
<proteinExistence type="predicted"/>
<dbReference type="InterPro" id="IPR026444">
    <property type="entry name" value="Secre_tail"/>
</dbReference>
<dbReference type="AlphaFoldDB" id="A0A2P8DAK7"/>